<reference evidence="2" key="1">
    <citation type="journal article" date="2022" name="Mol. Ecol. Resour.">
        <title>The genomes of chicory, endive, great burdock and yacon provide insights into Asteraceae palaeo-polyploidization history and plant inulin production.</title>
        <authorList>
            <person name="Fan W."/>
            <person name="Wang S."/>
            <person name="Wang H."/>
            <person name="Wang A."/>
            <person name="Jiang F."/>
            <person name="Liu H."/>
            <person name="Zhao H."/>
            <person name="Xu D."/>
            <person name="Zhang Y."/>
        </authorList>
    </citation>
    <scope>NUCLEOTIDE SEQUENCE [LARGE SCALE GENOMIC DNA]</scope>
    <source>
        <strain evidence="2">cv. Punajuju</strain>
    </source>
</reference>
<protein>
    <submittedName>
        <fullName evidence="1">Uncharacterized protein</fullName>
    </submittedName>
</protein>
<sequence>MGRFKTTTHVLRLHLSLVVGVFNLLQVYTFSCFYTGAYDYDFLALPGVLPGSPSFTVTGTVTKHSKFTTTDSVLRLHRHSIGDRDLVSTSFRILKSLQVSTNSLLQYLDEATN</sequence>
<evidence type="ECO:0000313" key="1">
    <source>
        <dbReference type="EMBL" id="KAI3789883.1"/>
    </source>
</evidence>
<evidence type="ECO:0000313" key="2">
    <source>
        <dbReference type="Proteomes" id="UP001055811"/>
    </source>
</evidence>
<dbReference type="EMBL" id="CM042009">
    <property type="protein sequence ID" value="KAI3789883.1"/>
    <property type="molecule type" value="Genomic_DNA"/>
</dbReference>
<accession>A0ACB9H367</accession>
<reference evidence="1 2" key="2">
    <citation type="journal article" date="2022" name="Mol. Ecol. Resour.">
        <title>The genomes of chicory, endive, great burdock and yacon provide insights into Asteraceae paleo-polyploidization history and plant inulin production.</title>
        <authorList>
            <person name="Fan W."/>
            <person name="Wang S."/>
            <person name="Wang H."/>
            <person name="Wang A."/>
            <person name="Jiang F."/>
            <person name="Liu H."/>
            <person name="Zhao H."/>
            <person name="Xu D."/>
            <person name="Zhang Y."/>
        </authorList>
    </citation>
    <scope>NUCLEOTIDE SEQUENCE [LARGE SCALE GENOMIC DNA]</scope>
    <source>
        <strain evidence="2">cv. Punajuju</strain>
        <tissue evidence="1">Leaves</tissue>
    </source>
</reference>
<proteinExistence type="predicted"/>
<gene>
    <name evidence="1" type="ORF">L2E82_02688</name>
</gene>
<name>A0ACB9H367_CICIN</name>
<keyword evidence="2" id="KW-1185">Reference proteome</keyword>
<dbReference type="Proteomes" id="UP001055811">
    <property type="component" value="Linkage Group LG01"/>
</dbReference>
<comment type="caution">
    <text evidence="1">The sequence shown here is derived from an EMBL/GenBank/DDBJ whole genome shotgun (WGS) entry which is preliminary data.</text>
</comment>
<organism evidence="1 2">
    <name type="scientific">Cichorium intybus</name>
    <name type="common">Chicory</name>
    <dbReference type="NCBI Taxonomy" id="13427"/>
    <lineage>
        <taxon>Eukaryota</taxon>
        <taxon>Viridiplantae</taxon>
        <taxon>Streptophyta</taxon>
        <taxon>Embryophyta</taxon>
        <taxon>Tracheophyta</taxon>
        <taxon>Spermatophyta</taxon>
        <taxon>Magnoliopsida</taxon>
        <taxon>eudicotyledons</taxon>
        <taxon>Gunneridae</taxon>
        <taxon>Pentapetalae</taxon>
        <taxon>asterids</taxon>
        <taxon>campanulids</taxon>
        <taxon>Asterales</taxon>
        <taxon>Asteraceae</taxon>
        <taxon>Cichorioideae</taxon>
        <taxon>Cichorieae</taxon>
        <taxon>Cichoriinae</taxon>
        <taxon>Cichorium</taxon>
    </lineage>
</organism>